<evidence type="ECO:0000256" key="7">
    <source>
        <dbReference type="SAM" id="MobiDB-lite"/>
    </source>
</evidence>
<evidence type="ECO:0000256" key="2">
    <source>
        <dbReference type="ARBA" id="ARBA00022692"/>
    </source>
</evidence>
<organism evidence="10 11">
    <name type="scientific">Cudoniella acicularis</name>
    <dbReference type="NCBI Taxonomy" id="354080"/>
    <lineage>
        <taxon>Eukaryota</taxon>
        <taxon>Fungi</taxon>
        <taxon>Dikarya</taxon>
        <taxon>Ascomycota</taxon>
        <taxon>Pezizomycotina</taxon>
        <taxon>Leotiomycetes</taxon>
        <taxon>Helotiales</taxon>
        <taxon>Tricladiaceae</taxon>
        <taxon>Cudoniella</taxon>
    </lineage>
</organism>
<dbReference type="Pfam" id="PF01822">
    <property type="entry name" value="WSC"/>
    <property type="match status" value="5"/>
</dbReference>
<keyword evidence="5" id="KW-0472">Membrane</keyword>
<proteinExistence type="predicted"/>
<dbReference type="InterPro" id="IPR051836">
    <property type="entry name" value="Kremen_rcpt"/>
</dbReference>
<dbReference type="FunFam" id="2.60.120.200:FF:000178">
    <property type="entry name" value="Glycoside hydrolase family 16 protein"/>
    <property type="match status" value="1"/>
</dbReference>
<feature type="domain" description="WSC" evidence="8">
    <location>
        <begin position="832"/>
        <end position="926"/>
    </location>
</feature>
<dbReference type="GO" id="GO:0005975">
    <property type="term" value="P:carbohydrate metabolic process"/>
    <property type="evidence" value="ECO:0007669"/>
    <property type="project" value="InterPro"/>
</dbReference>
<feature type="compositionally biased region" description="Polar residues" evidence="7">
    <location>
        <begin position="18"/>
        <end position="28"/>
    </location>
</feature>
<evidence type="ECO:0000256" key="5">
    <source>
        <dbReference type="ARBA" id="ARBA00023136"/>
    </source>
</evidence>
<feature type="region of interest" description="Disordered" evidence="7">
    <location>
        <begin position="683"/>
        <end position="705"/>
    </location>
</feature>
<dbReference type="Gene3D" id="2.60.120.200">
    <property type="match status" value="1"/>
</dbReference>
<evidence type="ECO:0000256" key="3">
    <source>
        <dbReference type="ARBA" id="ARBA00022729"/>
    </source>
</evidence>
<keyword evidence="3" id="KW-0732">Signal</keyword>
<protein>
    <submittedName>
        <fullName evidence="10">Uncharacterized protein</fullName>
    </submittedName>
</protein>
<dbReference type="GO" id="GO:0005886">
    <property type="term" value="C:plasma membrane"/>
    <property type="evidence" value="ECO:0007669"/>
    <property type="project" value="TreeGrafter"/>
</dbReference>
<dbReference type="PROSITE" id="PS51762">
    <property type="entry name" value="GH16_2"/>
    <property type="match status" value="1"/>
</dbReference>
<evidence type="ECO:0000259" key="8">
    <source>
        <dbReference type="PROSITE" id="PS51212"/>
    </source>
</evidence>
<feature type="domain" description="GH16" evidence="9">
    <location>
        <begin position="18"/>
        <end position="401"/>
    </location>
</feature>
<feature type="compositionally biased region" description="Low complexity" evidence="7">
    <location>
        <begin position="683"/>
        <end position="703"/>
    </location>
</feature>
<feature type="domain" description="WSC" evidence="8">
    <location>
        <begin position="707"/>
        <end position="802"/>
    </location>
</feature>
<comment type="caution">
    <text evidence="10">The sequence shown here is derived from an EMBL/GenBank/DDBJ whole genome shotgun (WGS) entry which is preliminary data.</text>
</comment>
<accession>A0A8H4W4N4</accession>
<dbReference type="PANTHER" id="PTHR24269:SF16">
    <property type="entry name" value="PROTEIN SLG1"/>
    <property type="match status" value="1"/>
</dbReference>
<dbReference type="InterPro" id="IPR002889">
    <property type="entry name" value="WSC_carb-bd"/>
</dbReference>
<keyword evidence="6" id="KW-0325">Glycoprotein</keyword>
<feature type="region of interest" description="Disordered" evidence="7">
    <location>
        <begin position="15"/>
        <end position="34"/>
    </location>
</feature>
<keyword evidence="2" id="KW-0812">Transmembrane</keyword>
<dbReference type="AlphaFoldDB" id="A0A8H4W4N4"/>
<feature type="domain" description="WSC" evidence="8">
    <location>
        <begin position="578"/>
        <end position="676"/>
    </location>
</feature>
<dbReference type="Proteomes" id="UP000566819">
    <property type="component" value="Unassembled WGS sequence"/>
</dbReference>
<keyword evidence="11" id="KW-1185">Reference proteome</keyword>
<feature type="domain" description="WSC" evidence="8">
    <location>
        <begin position="1079"/>
        <end position="1175"/>
    </location>
</feature>
<gene>
    <name evidence="10" type="ORF">G7Y89_g6540</name>
</gene>
<sequence length="1231" mass="130532">MSLYSSSLLVAETPPHRFSQSGADTPNSEPRGPRQRRFKSARLIGEWPDVLLGLQISFEFRFFEDEFANINPDIWGYEIQRGGFGTGSFEWTTNDPKNAFVDAEGLHIVPTITTESTDITPAQLLNGYTLNLTTLGTCTSPDPFGSCSIYSNITSGAIVNPVRSARLTTQGKKTLKYGRVEVIAKMPQGDWLWPAIWMMPESSVYGTWPQSGEIDIVESKGNDGADYDGGRDTVISALHWGPVPQVDAFYKTDGKHAIRRTDYSEQYNTYGLEWSEKYIFTYLNSRLLQVFFLTFQSQGFSNMWERGGFSQDIINNSALHDPWSQTGRANTPFDEDFFLIMNVAVGSTNGYFPDKVGNKPWGDASLTAPAEFWNASSQWLPTWGNGTARGLTVKSVKMWSQGACGSPAANYQQTEFSGQKTSLNASDSRKKPNVVQLKQCATYIHIHDHQQETPHPKRCFSLSTQPAKTSDLKVDPSLESSSLASLTEPGIPASNSQPPRNQPPVTLRFSLTFAQGVFALLGQESFTHNSRAGQTGGIMAPTLVYPALATFLLLISLPLSETRYVRHERSLISPRSGTWSYVGCYTDSVGARTLPSNPGTTGGTAALTVELCTSTCQGLGYVFAGMEYAGQCFCGNAFLNGGGPAPDGETGCDMACSGNATETCGGPNRLSLWDFNDAINATSSSSSSATASATSSSSSAAATGPPGWSELGCYTDSVGARALTDQLYTIPGASMTVEACTAACKTAGYPLAGVEYSDECYCGNTISNSNVLSTDGGCTMTCNGNTAEICGGPNRINIYSISGASSSGSATASGSASSVSASSSATATASTGWNSLGCYTDAVGARALVNQQYTIPGASMTVEACEAACKTLGYTLAGVEYSDECYCANSISNANAPATDGCTMTCNGNTAEICGGPNRINIYSYNSGATSSSASGTASATGSVTGTSTSVTASSTSPVATGLPSGWSYKGCWVDNQYGRILGYAQPNVASLTIESCIATCSGLGYSVAGMEYYTQCYCDNNIIQAGTLATSDSDCNTPCGGNSAEICGGGNLMSIYSNETTVDVIPLPTVQKTDLPGNWTYQGCLLDNAVTRTFPYQLEFLNNNTAENCLSQCQLFGYGAGGMEYGQQCFCGDVQNAIDAGATLQPEDTCNMLCSGNSSYYCGGPSRIQYYTWSGTPLESWDFKSGPEAGEYQFLIGGVIIPLISQPAINGKIAFLEKFGTEPANNSPPT</sequence>
<dbReference type="PANTHER" id="PTHR24269">
    <property type="entry name" value="KREMEN PROTEIN"/>
    <property type="match status" value="1"/>
</dbReference>
<dbReference type="GO" id="GO:0004553">
    <property type="term" value="F:hydrolase activity, hydrolyzing O-glycosyl compounds"/>
    <property type="evidence" value="ECO:0007669"/>
    <property type="project" value="InterPro"/>
</dbReference>
<dbReference type="InterPro" id="IPR000757">
    <property type="entry name" value="Beta-glucanase-like"/>
</dbReference>
<name>A0A8H4W4N4_9HELO</name>
<dbReference type="InterPro" id="IPR013320">
    <property type="entry name" value="ConA-like_dom_sf"/>
</dbReference>
<evidence type="ECO:0000313" key="10">
    <source>
        <dbReference type="EMBL" id="KAF4631590.1"/>
    </source>
</evidence>
<evidence type="ECO:0000256" key="6">
    <source>
        <dbReference type="ARBA" id="ARBA00023180"/>
    </source>
</evidence>
<evidence type="ECO:0000256" key="1">
    <source>
        <dbReference type="ARBA" id="ARBA00004167"/>
    </source>
</evidence>
<feature type="compositionally biased region" description="Low complexity" evidence="7">
    <location>
        <begin position="477"/>
        <end position="486"/>
    </location>
</feature>
<evidence type="ECO:0000256" key="4">
    <source>
        <dbReference type="ARBA" id="ARBA00022989"/>
    </source>
</evidence>
<evidence type="ECO:0000313" key="11">
    <source>
        <dbReference type="Proteomes" id="UP000566819"/>
    </source>
</evidence>
<dbReference type="PROSITE" id="PS51212">
    <property type="entry name" value="WSC"/>
    <property type="match status" value="5"/>
</dbReference>
<comment type="subcellular location">
    <subcellularLocation>
        <location evidence="1">Membrane</location>
        <topology evidence="1">Single-pass membrane protein</topology>
    </subcellularLocation>
</comment>
<dbReference type="SMART" id="SM00321">
    <property type="entry name" value="WSC"/>
    <property type="match status" value="5"/>
</dbReference>
<evidence type="ECO:0000259" key="9">
    <source>
        <dbReference type="PROSITE" id="PS51762"/>
    </source>
</evidence>
<keyword evidence="4" id="KW-1133">Transmembrane helix</keyword>
<reference evidence="10 11" key="1">
    <citation type="submission" date="2020-03" db="EMBL/GenBank/DDBJ databases">
        <title>Draft Genome Sequence of Cudoniella acicularis.</title>
        <authorList>
            <person name="Buettner E."/>
            <person name="Kellner H."/>
        </authorList>
    </citation>
    <scope>NUCLEOTIDE SEQUENCE [LARGE SCALE GENOMIC DNA]</scope>
    <source>
        <strain evidence="10 11">DSM 108380</strain>
    </source>
</reference>
<dbReference type="OrthoDB" id="4781at2759"/>
<feature type="region of interest" description="Disordered" evidence="7">
    <location>
        <begin position="469"/>
        <end position="505"/>
    </location>
</feature>
<dbReference type="Pfam" id="PF00722">
    <property type="entry name" value="Glyco_hydro_16"/>
    <property type="match status" value="1"/>
</dbReference>
<dbReference type="EMBL" id="JAAMPI010000429">
    <property type="protein sequence ID" value="KAF4631590.1"/>
    <property type="molecule type" value="Genomic_DNA"/>
</dbReference>
<feature type="domain" description="WSC" evidence="8">
    <location>
        <begin position="966"/>
        <end position="1060"/>
    </location>
</feature>
<dbReference type="SUPFAM" id="SSF49899">
    <property type="entry name" value="Concanavalin A-like lectins/glucanases"/>
    <property type="match status" value="1"/>
</dbReference>